<dbReference type="EMBL" id="GG692427">
    <property type="protein sequence ID" value="EER40383.1"/>
    <property type="molecule type" value="Genomic_DNA"/>
</dbReference>
<dbReference type="AlphaFoldDB" id="C6HHU9"/>
<gene>
    <name evidence="1" type="ORF">HCDG_05780</name>
</gene>
<evidence type="ECO:0000313" key="2">
    <source>
        <dbReference type="Proteomes" id="UP000002624"/>
    </source>
</evidence>
<dbReference type="VEuPathDB" id="FungiDB:HCDG_05780"/>
<dbReference type="HOGENOM" id="CLU_1776932_0_0_1"/>
<reference evidence="2" key="1">
    <citation type="submission" date="2009-05" db="EMBL/GenBank/DDBJ databases">
        <title>The genome sequence of Ajellomyces capsulatus strain H143.</title>
        <authorList>
            <person name="Champion M."/>
            <person name="Cuomo C.A."/>
            <person name="Ma L.-J."/>
            <person name="Henn M.R."/>
            <person name="Sil A."/>
            <person name="Goldman B."/>
            <person name="Young S.K."/>
            <person name="Kodira C.D."/>
            <person name="Zeng Q."/>
            <person name="Koehrsen M."/>
            <person name="Alvarado L."/>
            <person name="Berlin A.M."/>
            <person name="Borenstein D."/>
            <person name="Chen Z."/>
            <person name="Engels R."/>
            <person name="Freedman E."/>
            <person name="Gellesch M."/>
            <person name="Goldberg J."/>
            <person name="Griggs A."/>
            <person name="Gujja S."/>
            <person name="Heiman D.I."/>
            <person name="Hepburn T.A."/>
            <person name="Howarth C."/>
            <person name="Jen D."/>
            <person name="Larson L."/>
            <person name="Lewis B."/>
            <person name="Mehta T."/>
            <person name="Park D."/>
            <person name="Pearson M."/>
            <person name="Roberts A."/>
            <person name="Saif S."/>
            <person name="Shea T.D."/>
            <person name="Shenoy N."/>
            <person name="Sisk P."/>
            <person name="Stolte C."/>
            <person name="Sykes S."/>
            <person name="Walk T."/>
            <person name="White J."/>
            <person name="Yandava C."/>
            <person name="Klein B."/>
            <person name="McEwen J.G."/>
            <person name="Puccia R."/>
            <person name="Goldman G.H."/>
            <person name="Felipe M.S."/>
            <person name="Nino-Vega G."/>
            <person name="San-Blas G."/>
            <person name="Taylor J.W."/>
            <person name="Mendoza L."/>
            <person name="Galagan J.E."/>
            <person name="Nusbaum C."/>
            <person name="Birren B.W."/>
        </authorList>
    </citation>
    <scope>NUCLEOTIDE SEQUENCE [LARGE SCALE GENOMIC DNA]</scope>
    <source>
        <strain evidence="2">H143</strain>
    </source>
</reference>
<protein>
    <submittedName>
        <fullName evidence="1">Uncharacterized protein</fullName>
    </submittedName>
</protein>
<dbReference type="Proteomes" id="UP000002624">
    <property type="component" value="Unassembled WGS sequence"/>
</dbReference>
<sequence length="146" mass="15954">MFAHAWHRGNLKGEKQRMRPLVSQDADRCTAAIVAVGGSIVESENQFPALIMARGSQHHTMEILSLGAFDTSVAAGSDLTLRNCGKPEQMTPWKPTAFPKVGLGGMFLIQPLLKQKLGERVQALQATATRILVGESNAELHLTWKH</sequence>
<accession>C6HHU9</accession>
<name>C6HHU9_AJECH</name>
<organism evidence="1 2">
    <name type="scientific">Ajellomyces capsulatus (strain H143)</name>
    <name type="common">Darling's disease fungus</name>
    <name type="synonym">Histoplasma capsulatum</name>
    <dbReference type="NCBI Taxonomy" id="544712"/>
    <lineage>
        <taxon>Eukaryota</taxon>
        <taxon>Fungi</taxon>
        <taxon>Dikarya</taxon>
        <taxon>Ascomycota</taxon>
        <taxon>Pezizomycotina</taxon>
        <taxon>Eurotiomycetes</taxon>
        <taxon>Eurotiomycetidae</taxon>
        <taxon>Onygenales</taxon>
        <taxon>Ajellomycetaceae</taxon>
        <taxon>Histoplasma</taxon>
    </lineage>
</organism>
<proteinExistence type="predicted"/>
<evidence type="ECO:0000313" key="1">
    <source>
        <dbReference type="EMBL" id="EER40383.1"/>
    </source>
</evidence>